<accession>A0A075A4I8</accession>
<dbReference type="Proteomes" id="UP000054324">
    <property type="component" value="Unassembled WGS sequence"/>
</dbReference>
<dbReference type="KEGG" id="ovi:T265_00863"/>
<reference evidence="1 2" key="1">
    <citation type="submission" date="2013-11" db="EMBL/GenBank/DDBJ databases">
        <title>Opisthorchis viverrini - life in the bile duct.</title>
        <authorList>
            <person name="Young N.D."/>
            <person name="Nagarajan N."/>
            <person name="Lin S.J."/>
            <person name="Korhonen P.K."/>
            <person name="Jex A.R."/>
            <person name="Hall R.S."/>
            <person name="Safavi-Hemami H."/>
            <person name="Kaewkong W."/>
            <person name="Bertrand D."/>
            <person name="Gao S."/>
            <person name="Seet Q."/>
            <person name="Wongkham S."/>
            <person name="Teh B.T."/>
            <person name="Wongkham C."/>
            <person name="Intapan P.M."/>
            <person name="Maleewong W."/>
            <person name="Yang X."/>
            <person name="Hu M."/>
            <person name="Wang Z."/>
            <person name="Hofmann A."/>
            <person name="Sternberg P.W."/>
            <person name="Tan P."/>
            <person name="Wang J."/>
            <person name="Gasser R.B."/>
        </authorList>
    </citation>
    <scope>NUCLEOTIDE SEQUENCE [LARGE SCALE GENOMIC DNA]</scope>
</reference>
<evidence type="ECO:0000313" key="1">
    <source>
        <dbReference type="EMBL" id="KER33162.1"/>
    </source>
</evidence>
<keyword evidence="2" id="KW-1185">Reference proteome</keyword>
<sequence length="422" mass="47525">MALFNTRKNLTDLVPIIRWQLKHLSVFGTVSDPIDSYFIGLQLFTFMRHLGTLNPKKSQSSYEIRPAQEDNFSVSLMGAFNGSPMNFTQGILTLLDGSSDFLQGLNFTVAPRVPSVGCFVATLTQISYRLSELRENSSTDGITLSIEKLERNVSNPPGAQVAVCLNSSLNESLHLTVRGQTGWELQSIPKSAFVSTSVVSITEDNVVHFVLAMEQYAGCLEFLYTQTAIMSFAHPMKVIAKSSTPVGSRKTEAFYLLPTSDNPSDIRPSFSQSHRWTSKKDCRNFRVRPFEYWNAMRNFSGDVKTICKAPVFLFHLQIKDAWLLVAHVSAKREICIWQLQISRLWSQCFGGLKEWTIVNTVTDEFIQQLSIEQTLEFISRSPNTLTLDGAEFDEFLFANEANGCRNLPELKTMMGDNLTYNV</sequence>
<protein>
    <submittedName>
        <fullName evidence="1">Uncharacterized protein</fullName>
    </submittedName>
</protein>
<dbReference type="EMBL" id="KL596627">
    <property type="protein sequence ID" value="KER33162.1"/>
    <property type="molecule type" value="Genomic_DNA"/>
</dbReference>
<dbReference type="GeneID" id="20315051"/>
<organism evidence="1 2">
    <name type="scientific">Opisthorchis viverrini</name>
    <name type="common">Southeast Asian liver fluke</name>
    <dbReference type="NCBI Taxonomy" id="6198"/>
    <lineage>
        <taxon>Eukaryota</taxon>
        <taxon>Metazoa</taxon>
        <taxon>Spiralia</taxon>
        <taxon>Lophotrochozoa</taxon>
        <taxon>Platyhelminthes</taxon>
        <taxon>Trematoda</taxon>
        <taxon>Digenea</taxon>
        <taxon>Opisthorchiida</taxon>
        <taxon>Opisthorchiata</taxon>
        <taxon>Opisthorchiidae</taxon>
        <taxon>Opisthorchis</taxon>
    </lineage>
</organism>
<dbReference type="AlphaFoldDB" id="A0A075A4I8"/>
<dbReference type="CTD" id="20315051"/>
<name>A0A075A4I8_OPIVI</name>
<proteinExistence type="predicted"/>
<evidence type="ECO:0000313" key="2">
    <source>
        <dbReference type="Proteomes" id="UP000054324"/>
    </source>
</evidence>
<dbReference type="RefSeq" id="XP_009163022.1">
    <property type="nucleotide sequence ID" value="XM_009164758.1"/>
</dbReference>
<gene>
    <name evidence="1" type="ORF">T265_00863</name>
</gene>